<dbReference type="FunFam" id="2.30.33.40:FF:000002">
    <property type="entry name" value="10 kDa chaperonin, mitochondrial"/>
    <property type="match status" value="1"/>
</dbReference>
<dbReference type="InParanoid" id="A0A0G4FDK0"/>
<dbReference type="GO" id="GO:0051082">
    <property type="term" value="F:unfolded protein binding"/>
    <property type="evidence" value="ECO:0007669"/>
    <property type="project" value="TreeGrafter"/>
</dbReference>
<evidence type="ECO:0000313" key="5">
    <source>
        <dbReference type="Proteomes" id="UP000041254"/>
    </source>
</evidence>
<dbReference type="HAMAP" id="MF_00580">
    <property type="entry name" value="CH10"/>
    <property type="match status" value="1"/>
</dbReference>
<protein>
    <recommendedName>
        <fullName evidence="6">10 kDa chaperonin</fullName>
    </recommendedName>
</protein>
<dbReference type="InterPro" id="IPR011032">
    <property type="entry name" value="GroES-like_sf"/>
</dbReference>
<evidence type="ECO:0000256" key="2">
    <source>
        <dbReference type="ARBA" id="ARBA00023186"/>
    </source>
</evidence>
<reference evidence="4 5" key="1">
    <citation type="submission" date="2014-11" db="EMBL/GenBank/DDBJ databases">
        <authorList>
            <person name="Zhu J."/>
            <person name="Qi W."/>
            <person name="Song R."/>
        </authorList>
    </citation>
    <scope>NUCLEOTIDE SEQUENCE [LARGE SCALE GENOMIC DNA]</scope>
</reference>
<dbReference type="PANTHER" id="PTHR10772">
    <property type="entry name" value="10 KDA HEAT SHOCK PROTEIN"/>
    <property type="match status" value="1"/>
</dbReference>
<evidence type="ECO:0000313" key="4">
    <source>
        <dbReference type="EMBL" id="CEM10998.1"/>
    </source>
</evidence>
<dbReference type="GO" id="GO:0044183">
    <property type="term" value="F:protein folding chaperone"/>
    <property type="evidence" value="ECO:0007669"/>
    <property type="project" value="InterPro"/>
</dbReference>
<dbReference type="SMART" id="SM00883">
    <property type="entry name" value="Cpn10"/>
    <property type="match status" value="1"/>
</dbReference>
<evidence type="ECO:0000256" key="1">
    <source>
        <dbReference type="ARBA" id="ARBA00006975"/>
    </source>
</evidence>
<dbReference type="InterPro" id="IPR020818">
    <property type="entry name" value="Chaperonin_GroES"/>
</dbReference>
<accession>A0A0G4FDK0</accession>
<name>A0A0G4FDK0_VITBC</name>
<dbReference type="FunCoup" id="A0A0G4FDK0">
    <property type="interactions" value="263"/>
</dbReference>
<dbReference type="AlphaFoldDB" id="A0A0G4FDK0"/>
<keyword evidence="2 3" id="KW-0143">Chaperone</keyword>
<dbReference type="OMA" id="EDFLIMR"/>
<dbReference type="GO" id="GO:0005739">
    <property type="term" value="C:mitochondrion"/>
    <property type="evidence" value="ECO:0007669"/>
    <property type="project" value="TreeGrafter"/>
</dbReference>
<sequence length="101" mass="10797">MSGAAKRFLPLLDRVLVQKLKAETQTKAGIFLPDTAKGPSNLAKVLAVGTGKITKEGATVPCSVKEGDTVVIPEYGGMTIKIEGEEFHVFHNEDLIGVMKD</sequence>
<evidence type="ECO:0000256" key="3">
    <source>
        <dbReference type="RuleBase" id="RU003479"/>
    </source>
</evidence>
<dbReference type="Gene3D" id="2.30.33.40">
    <property type="entry name" value="GroES chaperonin"/>
    <property type="match status" value="1"/>
</dbReference>
<dbReference type="PANTHER" id="PTHR10772:SF0">
    <property type="entry name" value="10 KDA HEAT SHOCK PROTEIN, MITOCHONDRIAL"/>
    <property type="match status" value="1"/>
</dbReference>
<dbReference type="InterPro" id="IPR037124">
    <property type="entry name" value="Chaperonin_GroES_sf"/>
</dbReference>
<dbReference type="GO" id="GO:0005524">
    <property type="term" value="F:ATP binding"/>
    <property type="evidence" value="ECO:0007669"/>
    <property type="project" value="InterPro"/>
</dbReference>
<dbReference type="STRING" id="1169540.A0A0G4FDK0"/>
<dbReference type="Proteomes" id="UP000041254">
    <property type="component" value="Unassembled WGS sequence"/>
</dbReference>
<organism evidence="4 5">
    <name type="scientific">Vitrella brassicaformis (strain CCMP3155)</name>
    <dbReference type="NCBI Taxonomy" id="1169540"/>
    <lineage>
        <taxon>Eukaryota</taxon>
        <taxon>Sar</taxon>
        <taxon>Alveolata</taxon>
        <taxon>Colpodellida</taxon>
        <taxon>Vitrellaceae</taxon>
        <taxon>Vitrella</taxon>
    </lineage>
</organism>
<dbReference type="PRINTS" id="PR00297">
    <property type="entry name" value="CHAPERONIN10"/>
</dbReference>
<dbReference type="CDD" id="cd00320">
    <property type="entry name" value="cpn10"/>
    <property type="match status" value="1"/>
</dbReference>
<gene>
    <name evidence="4" type="ORF">Vbra_1342</name>
</gene>
<dbReference type="GO" id="GO:0046872">
    <property type="term" value="F:metal ion binding"/>
    <property type="evidence" value="ECO:0007669"/>
    <property type="project" value="TreeGrafter"/>
</dbReference>
<dbReference type="Pfam" id="PF00166">
    <property type="entry name" value="Cpn10"/>
    <property type="match status" value="1"/>
</dbReference>
<dbReference type="GO" id="GO:0051087">
    <property type="term" value="F:protein-folding chaperone binding"/>
    <property type="evidence" value="ECO:0007669"/>
    <property type="project" value="TreeGrafter"/>
</dbReference>
<evidence type="ECO:0008006" key="6">
    <source>
        <dbReference type="Google" id="ProtNLM"/>
    </source>
</evidence>
<proteinExistence type="inferred from homology"/>
<dbReference type="EMBL" id="CDMY01000407">
    <property type="protein sequence ID" value="CEM10998.1"/>
    <property type="molecule type" value="Genomic_DNA"/>
</dbReference>
<dbReference type="OrthoDB" id="184876at2759"/>
<comment type="similarity">
    <text evidence="1 3">Belongs to the GroES chaperonin family.</text>
</comment>
<dbReference type="PhylomeDB" id="A0A0G4FDK0"/>
<keyword evidence="5" id="KW-1185">Reference proteome</keyword>
<dbReference type="VEuPathDB" id="CryptoDB:Vbra_1342"/>
<dbReference type="SUPFAM" id="SSF50129">
    <property type="entry name" value="GroES-like"/>
    <property type="match status" value="1"/>
</dbReference>